<reference evidence="2 3" key="1">
    <citation type="submission" date="2018-06" db="EMBL/GenBank/DDBJ databases">
        <title>Extensive metabolic versatility and redundancy in microbially diverse, dynamic hydrothermal sediments.</title>
        <authorList>
            <person name="Dombrowski N."/>
            <person name="Teske A."/>
            <person name="Baker B.J."/>
        </authorList>
    </citation>
    <scope>NUCLEOTIDE SEQUENCE [LARGE SCALE GENOMIC DNA]</scope>
    <source>
        <strain evidence="2">B3_G15</strain>
    </source>
</reference>
<dbReference type="AlphaFoldDB" id="A0A662DLI2"/>
<keyword evidence="1" id="KW-0472">Membrane</keyword>
<dbReference type="Proteomes" id="UP000280417">
    <property type="component" value="Unassembled WGS sequence"/>
</dbReference>
<dbReference type="InterPro" id="IPR007359">
    <property type="entry name" value="SigmaE_reg_RseC_MucC"/>
</dbReference>
<evidence type="ECO:0008006" key="4">
    <source>
        <dbReference type="Google" id="ProtNLM"/>
    </source>
</evidence>
<keyword evidence="1" id="KW-1133">Transmembrane helix</keyword>
<dbReference type="Pfam" id="PF04246">
    <property type="entry name" value="RseC_MucC"/>
    <property type="match status" value="1"/>
</dbReference>
<organism evidence="2 3">
    <name type="scientific">Aerophobetes bacterium</name>
    <dbReference type="NCBI Taxonomy" id="2030807"/>
    <lineage>
        <taxon>Bacteria</taxon>
        <taxon>Candidatus Aerophobota</taxon>
    </lineage>
</organism>
<dbReference type="PANTHER" id="PTHR35867:SF1">
    <property type="entry name" value="PROTEIN RSEC"/>
    <property type="match status" value="1"/>
</dbReference>
<evidence type="ECO:0000256" key="1">
    <source>
        <dbReference type="SAM" id="Phobius"/>
    </source>
</evidence>
<feature type="transmembrane region" description="Helical" evidence="1">
    <location>
        <begin position="66"/>
        <end position="89"/>
    </location>
</feature>
<comment type="caution">
    <text evidence="2">The sequence shown here is derived from an EMBL/GenBank/DDBJ whole genome shotgun (WGS) entry which is preliminary data.</text>
</comment>
<dbReference type="EMBL" id="QMQA01000031">
    <property type="protein sequence ID" value="RLE14736.1"/>
    <property type="molecule type" value="Genomic_DNA"/>
</dbReference>
<name>A0A662DLI2_UNCAE</name>
<gene>
    <name evidence="2" type="ORF">DRJ04_01795</name>
</gene>
<keyword evidence="1" id="KW-0812">Transmembrane</keyword>
<dbReference type="InterPro" id="IPR026268">
    <property type="entry name" value="RseC"/>
</dbReference>
<dbReference type="PIRSF" id="PIRSF004923">
    <property type="entry name" value="RseC"/>
    <property type="match status" value="1"/>
</dbReference>
<evidence type="ECO:0000313" key="3">
    <source>
        <dbReference type="Proteomes" id="UP000280417"/>
    </source>
</evidence>
<dbReference type="PANTHER" id="PTHR35867">
    <property type="entry name" value="PROTEIN RSEC"/>
    <property type="match status" value="1"/>
</dbReference>
<feature type="transmembrane region" description="Helical" evidence="1">
    <location>
        <begin position="95"/>
        <end position="117"/>
    </location>
</feature>
<sequence>MIEVGEVVEVKGNIARIKLELKKNCSSCSMADFCELVGKGERYIEAEKMPSTRVGDKVKVEIEGGYLLRGTTLLFLLPAFSFLIGAAIGQMFMEGIVFSFLLGAAFLAFTFFLLHLYDKKLAGRKSKVRIVATLSG</sequence>
<protein>
    <recommendedName>
        <fullName evidence="4">Fis family transcriptional regulator</fullName>
    </recommendedName>
</protein>
<evidence type="ECO:0000313" key="2">
    <source>
        <dbReference type="EMBL" id="RLE14736.1"/>
    </source>
</evidence>
<accession>A0A662DLI2</accession>
<proteinExistence type="predicted"/>